<evidence type="ECO:0000256" key="1">
    <source>
        <dbReference type="ARBA" id="ARBA00009477"/>
    </source>
</evidence>
<dbReference type="PANTHER" id="PTHR30469:SF15">
    <property type="entry name" value="HLYD FAMILY OF SECRETION PROTEINS"/>
    <property type="match status" value="1"/>
</dbReference>
<dbReference type="InterPro" id="IPR058625">
    <property type="entry name" value="MdtA-like_BSH"/>
</dbReference>
<keyword evidence="2" id="KW-0732">Signal</keyword>
<accession>A0ABU7YTK3</accession>
<proteinExistence type="inferred from homology"/>
<comment type="caution">
    <text evidence="4">The sequence shown here is derived from an EMBL/GenBank/DDBJ whole genome shotgun (WGS) entry which is preliminary data.</text>
</comment>
<dbReference type="Pfam" id="PF25917">
    <property type="entry name" value="BSH_RND"/>
    <property type="match status" value="1"/>
</dbReference>
<sequence>MRSPRNPAIRPGLAAVLLVMVALAAGCGSDEVAVETVRPVLVTQPTAAGDAQASFAGDIRAREESPLSFRVGGKIVERHVDVGDHVRRGELLATLDAADLQARARAARARLAA</sequence>
<comment type="similarity">
    <text evidence="1">Belongs to the membrane fusion protein (MFP) (TC 8.A.1) family.</text>
</comment>
<feature type="chain" id="PRO_5046748373" evidence="2">
    <location>
        <begin position="25"/>
        <end position="113"/>
    </location>
</feature>
<name>A0ABU7YTK3_9GAMM</name>
<feature type="non-terminal residue" evidence="4">
    <location>
        <position position="113"/>
    </location>
</feature>
<evidence type="ECO:0000313" key="4">
    <source>
        <dbReference type="EMBL" id="MEG3158720.1"/>
    </source>
</evidence>
<evidence type="ECO:0000256" key="2">
    <source>
        <dbReference type="SAM" id="SignalP"/>
    </source>
</evidence>
<dbReference type="PANTHER" id="PTHR30469">
    <property type="entry name" value="MULTIDRUG RESISTANCE PROTEIN MDTA"/>
    <property type="match status" value="1"/>
</dbReference>
<feature type="signal peptide" evidence="2">
    <location>
        <begin position="1"/>
        <end position="24"/>
    </location>
</feature>
<dbReference type="SUPFAM" id="SSF111369">
    <property type="entry name" value="HlyD-like secretion proteins"/>
    <property type="match status" value="1"/>
</dbReference>
<dbReference type="EMBL" id="JAXGFO010000122">
    <property type="protein sequence ID" value="MEG3158720.1"/>
    <property type="molecule type" value="Genomic_DNA"/>
</dbReference>
<organism evidence="4 5">
    <name type="scientific">Lysobacter zhanggongensis</name>
    <dbReference type="NCBI Taxonomy" id="1774951"/>
    <lineage>
        <taxon>Bacteria</taxon>
        <taxon>Pseudomonadati</taxon>
        <taxon>Pseudomonadota</taxon>
        <taxon>Gammaproteobacteria</taxon>
        <taxon>Lysobacterales</taxon>
        <taxon>Lysobacteraceae</taxon>
        <taxon>Lysobacter</taxon>
    </lineage>
</organism>
<protein>
    <submittedName>
        <fullName evidence="4">Biotin/lipoyl-binding protein</fullName>
    </submittedName>
</protein>
<dbReference type="PROSITE" id="PS51257">
    <property type="entry name" value="PROKAR_LIPOPROTEIN"/>
    <property type="match status" value="1"/>
</dbReference>
<gene>
    <name evidence="4" type="ORF">SNE33_12735</name>
</gene>
<feature type="domain" description="Multidrug resistance protein MdtA-like barrel-sandwich hybrid" evidence="3">
    <location>
        <begin position="70"/>
        <end position="106"/>
    </location>
</feature>
<evidence type="ECO:0000313" key="5">
    <source>
        <dbReference type="Proteomes" id="UP001334501"/>
    </source>
</evidence>
<reference evidence="4 5" key="1">
    <citation type="journal article" date="2017" name="Curr. Microbiol.">
        <title>Lysobacter zhanggongensis sp. nov. Isolated from a Pit Mud.</title>
        <authorList>
            <person name="Zhang X.F."/>
            <person name="Wang H.H."/>
            <person name="Sun X.Y."/>
            <person name="Pan C.M."/>
        </authorList>
    </citation>
    <scope>NUCLEOTIDE SEQUENCE [LARGE SCALE GENOMIC DNA]</scope>
    <source>
        <strain evidence="4 5">ZGLJ7-1</strain>
    </source>
</reference>
<keyword evidence="5" id="KW-1185">Reference proteome</keyword>
<dbReference type="Proteomes" id="UP001334501">
    <property type="component" value="Unassembled WGS sequence"/>
</dbReference>
<evidence type="ECO:0000259" key="3">
    <source>
        <dbReference type="Pfam" id="PF25917"/>
    </source>
</evidence>
<dbReference type="Gene3D" id="2.40.50.100">
    <property type="match status" value="1"/>
</dbReference>